<evidence type="ECO:0000313" key="3">
    <source>
        <dbReference type="Proteomes" id="UP000594364"/>
    </source>
</evidence>
<dbReference type="Proteomes" id="UP000594364">
    <property type="component" value="Chromosome 2"/>
</dbReference>
<organism evidence="2 3">
    <name type="scientific">Epichloe festucae (strain Fl1)</name>
    <dbReference type="NCBI Taxonomy" id="877507"/>
    <lineage>
        <taxon>Eukaryota</taxon>
        <taxon>Fungi</taxon>
        <taxon>Dikarya</taxon>
        <taxon>Ascomycota</taxon>
        <taxon>Pezizomycotina</taxon>
        <taxon>Sordariomycetes</taxon>
        <taxon>Hypocreomycetidae</taxon>
        <taxon>Hypocreales</taxon>
        <taxon>Clavicipitaceae</taxon>
        <taxon>Epichloe</taxon>
    </lineage>
</organism>
<sequence length="817" mass="92333">MPLTVIFGGKRLLMVLGFLNFRFERSKNQFAEVHRVSWHGMASLPSYQEATATADWLRLIAPYCRFVDYRALRLVNIHFHDVFSPFLWRDLFRAVRLSGLDQGDDFSWWLKFVYKKLGHFSKSSRGLVRILDARQFAENAYDFWSDQKTGTLSKAFERALTLLPNVNAILLDGHRDLDLAFLTVPNERRQYGNLQVLSVAACRYQIPRLFFVAPSLQNVVYLDISYLPGSLLSVVQPAVLPALRILKVRGRELNDSRCLELLGHLGLRLWSLDISDNNVTDNTIQAIKDWCVPTWPLRTEAHSHAEGKLLSVGGGTEFHGPFLSIEDGDLSASFSHPERYYVDAPRYMAQSTSATQENHVSRSDGSSGIRKDTVEAATALLTVGDGPVETTQDYRQSAGLTHLRLSNNQLSAVGVQKLLRISNGYIEDLTCDSLSLLPKDGPSGSFWPPNTNLRGILGAAHCFRPVMSPNLRVLRLHHSVVTNIPTLHMRGASYQARSHLAETIIRERIETLFPQTFLPDMNPRLLSLTLTCLPRRSCGPLISKLIQFLKLLSDQERAIQDISRTVSTRRNPRLLKGLRHLRLEFDHDDVMDDGFSASVDLVGEQLMKSEDEMFSFFRDERVETQISAMQTRSFANATLNSKGVAGESRSPRVDQSYFPDRDKSDFVTHNGRWNDEGFSVQVWIGPANPDAPEALRDYRRMVVKHDVKDGVGPVTPAQIEAGAPRSSFIYQIAWSAAVMPASLRLPEEDELAGMSDVLDALKAYRLESRSEYEQRRKVSTTQRNDVLLGNPHYFWTGTLEVSLEVKMPSSLRPTDWR</sequence>
<dbReference type="SUPFAM" id="SSF52047">
    <property type="entry name" value="RNI-like"/>
    <property type="match status" value="1"/>
</dbReference>
<dbReference type="EMBL" id="CP031386">
    <property type="protein sequence ID" value="QPG97559.1"/>
    <property type="molecule type" value="Genomic_DNA"/>
</dbReference>
<accession>A0A7S9PUJ4</accession>
<keyword evidence="3" id="KW-1185">Reference proteome</keyword>
<feature type="region of interest" description="Disordered" evidence="1">
    <location>
        <begin position="641"/>
        <end position="661"/>
    </location>
</feature>
<evidence type="ECO:0000256" key="1">
    <source>
        <dbReference type="SAM" id="MobiDB-lite"/>
    </source>
</evidence>
<evidence type="ECO:0008006" key="4">
    <source>
        <dbReference type="Google" id="ProtNLM"/>
    </source>
</evidence>
<name>A0A7S9PUJ4_EPIFF</name>
<reference evidence="2 3" key="1">
    <citation type="journal article" date="2018" name="PLoS Genet.">
        <title>Repeat elements organise 3D genome structure and mediate transcription in the filamentous fungus Epichloe festucae.</title>
        <authorList>
            <person name="Winter D.J."/>
            <person name="Ganley A.R.D."/>
            <person name="Young C.A."/>
            <person name="Liachko I."/>
            <person name="Schardl C.L."/>
            <person name="Dupont P.Y."/>
            <person name="Berry D."/>
            <person name="Ram A."/>
            <person name="Scott B."/>
            <person name="Cox M.P."/>
        </authorList>
    </citation>
    <scope>NUCLEOTIDE SEQUENCE [LARGE SCALE GENOMIC DNA]</scope>
    <source>
        <strain evidence="2 3">Fl1</strain>
    </source>
</reference>
<proteinExistence type="predicted"/>
<dbReference type="Gene3D" id="3.80.10.10">
    <property type="entry name" value="Ribonuclease Inhibitor"/>
    <property type="match status" value="1"/>
</dbReference>
<gene>
    <name evidence="2" type="ORF">C2857_006525</name>
</gene>
<dbReference type="InterPro" id="IPR032675">
    <property type="entry name" value="LRR_dom_sf"/>
</dbReference>
<evidence type="ECO:0000313" key="2">
    <source>
        <dbReference type="EMBL" id="QPG97559.1"/>
    </source>
</evidence>
<dbReference type="OrthoDB" id="5213490at2759"/>
<protein>
    <recommendedName>
        <fullName evidence="4">Leucine rich repeat domain protein</fullName>
    </recommendedName>
</protein>
<dbReference type="AlphaFoldDB" id="A0A7S9PUJ4"/>